<evidence type="ECO:0000256" key="2">
    <source>
        <dbReference type="ARBA" id="ARBA00022475"/>
    </source>
</evidence>
<dbReference type="STRING" id="34720.A0A195FDH1"/>
<evidence type="ECO:0008006" key="13">
    <source>
        <dbReference type="Google" id="ProtNLM"/>
    </source>
</evidence>
<gene>
    <name evidence="11" type="ORF">ALC56_07494</name>
</gene>
<dbReference type="AlphaFoldDB" id="A0A195FDH1"/>
<proteinExistence type="predicted"/>
<dbReference type="PANTHER" id="PTHR21137">
    <property type="entry name" value="ODORANT RECEPTOR"/>
    <property type="match status" value="1"/>
</dbReference>
<dbReference type="GO" id="GO:0005886">
    <property type="term" value="C:plasma membrane"/>
    <property type="evidence" value="ECO:0007669"/>
    <property type="project" value="UniProtKB-SubCell"/>
</dbReference>
<comment type="subcellular location">
    <subcellularLocation>
        <location evidence="1">Cell membrane</location>
        <topology evidence="1">Multi-pass membrane protein</topology>
    </subcellularLocation>
</comment>
<dbReference type="GO" id="GO:0007165">
    <property type="term" value="P:signal transduction"/>
    <property type="evidence" value="ECO:0007669"/>
    <property type="project" value="UniProtKB-KW"/>
</dbReference>
<dbReference type="PANTHER" id="PTHR21137:SF35">
    <property type="entry name" value="ODORANT RECEPTOR 19A-RELATED"/>
    <property type="match status" value="1"/>
</dbReference>
<keyword evidence="9" id="KW-0807">Transducer</keyword>
<reference evidence="11 12" key="1">
    <citation type="submission" date="2016-03" db="EMBL/GenBank/DDBJ databases">
        <title>Trachymyrmex septentrionalis WGS genome.</title>
        <authorList>
            <person name="Nygaard S."/>
            <person name="Hu H."/>
            <person name="Boomsma J."/>
            <person name="Zhang G."/>
        </authorList>
    </citation>
    <scope>NUCLEOTIDE SEQUENCE [LARGE SCALE GENOMIC DNA]</scope>
    <source>
        <strain evidence="11">Tsep2-gDNA-1</strain>
        <tissue evidence="11">Whole body</tissue>
    </source>
</reference>
<accession>A0A195FDH1</accession>
<evidence type="ECO:0000256" key="8">
    <source>
        <dbReference type="ARBA" id="ARBA00023170"/>
    </source>
</evidence>
<dbReference type="GO" id="GO:0004984">
    <property type="term" value="F:olfactory receptor activity"/>
    <property type="evidence" value="ECO:0007669"/>
    <property type="project" value="InterPro"/>
</dbReference>
<organism evidence="11 12">
    <name type="scientific">Trachymyrmex septentrionalis</name>
    <dbReference type="NCBI Taxonomy" id="34720"/>
    <lineage>
        <taxon>Eukaryota</taxon>
        <taxon>Metazoa</taxon>
        <taxon>Ecdysozoa</taxon>
        <taxon>Arthropoda</taxon>
        <taxon>Hexapoda</taxon>
        <taxon>Insecta</taxon>
        <taxon>Pterygota</taxon>
        <taxon>Neoptera</taxon>
        <taxon>Endopterygota</taxon>
        <taxon>Hymenoptera</taxon>
        <taxon>Apocrita</taxon>
        <taxon>Aculeata</taxon>
        <taxon>Formicoidea</taxon>
        <taxon>Formicidae</taxon>
        <taxon>Myrmicinae</taxon>
        <taxon>Trachymyrmex</taxon>
    </lineage>
</organism>
<evidence type="ECO:0000256" key="10">
    <source>
        <dbReference type="SAM" id="Phobius"/>
    </source>
</evidence>
<keyword evidence="7 10" id="KW-0472">Membrane</keyword>
<evidence type="ECO:0000256" key="9">
    <source>
        <dbReference type="ARBA" id="ARBA00023224"/>
    </source>
</evidence>
<feature type="transmembrane region" description="Helical" evidence="10">
    <location>
        <begin position="128"/>
        <end position="149"/>
    </location>
</feature>
<sequence length="660" mass="77191">MADITMEKLIAFLKADLLFACCWPLPPTATKCEIIRNKIFRYFSILHGIIMMIAILYTIYSNRSNLFLIMKLCCELCTTTEVPLQIICFTIQYDRLQYVLYELEDYCKRAKPEERNIFHRYINSCKSIYIGSLCAFTVTALLLIISPIVEPHPFPIDIEYPFSVDYQPLKIIIYLHHTLLIYQSYTQVCSNVFIALLLWFVSARCDILSNRFRAVTKFTELRACIKEHQELLWYGRKVTLSIRYVILASLAVSTIIIIFAGCTFLSRQPMSVKSTFFIFLMSALAKVYLCAWPADYLLSASTDIAHAVYDSIWYERKVDFQKNFVHTLLRAQHPITVNVPCMLPTVSLDYYASFIILEMEAYYQRAQEYEKKIFQQYIDKCKPFYGSILCWLAMTGISVILTPLFSSQSFPCEAEYPFDVQHQPLKTIIYAHHILIAYQSVIQVSTNTFPALLLWFVAARFEILSVQFRTMTSMKELVNYTRKHSLLLRYAKEVSCAIRYIALLCVTFSTGAVIFGYLTFMSRQPWTVKWTFLMIAFCGFVELYMYAWPADNVISTSSGIAFAIYDSLWYDDNLAMQKILIHIILRSQRPVTISIPCALPNLSMNYYASVRTCIRFLYYFLFLRCLHLSFFKLIYYFVFKNLLFFSTSRQFFHIWHLCVL</sequence>
<protein>
    <recommendedName>
        <fullName evidence="13">Odorant receptor Or2</fullName>
    </recommendedName>
</protein>
<evidence type="ECO:0000256" key="5">
    <source>
        <dbReference type="ARBA" id="ARBA00022725"/>
    </source>
</evidence>
<name>A0A195FDH1_9HYME</name>
<keyword evidence="8" id="KW-0675">Receptor</keyword>
<keyword evidence="12" id="KW-1185">Reference proteome</keyword>
<evidence type="ECO:0000313" key="12">
    <source>
        <dbReference type="Proteomes" id="UP000078541"/>
    </source>
</evidence>
<evidence type="ECO:0000313" key="11">
    <source>
        <dbReference type="EMBL" id="KYN38094.1"/>
    </source>
</evidence>
<dbReference type="Proteomes" id="UP000078541">
    <property type="component" value="Unassembled WGS sequence"/>
</dbReference>
<evidence type="ECO:0000256" key="3">
    <source>
        <dbReference type="ARBA" id="ARBA00022606"/>
    </source>
</evidence>
<feature type="transmembrane region" description="Helical" evidence="10">
    <location>
        <begin position="42"/>
        <end position="60"/>
    </location>
</feature>
<feature type="transmembrane region" description="Helical" evidence="10">
    <location>
        <begin position="530"/>
        <end position="547"/>
    </location>
</feature>
<dbReference type="Pfam" id="PF02949">
    <property type="entry name" value="7tm_6"/>
    <property type="match status" value="2"/>
</dbReference>
<evidence type="ECO:0000256" key="7">
    <source>
        <dbReference type="ARBA" id="ARBA00023136"/>
    </source>
</evidence>
<feature type="transmembrane region" description="Helical" evidence="10">
    <location>
        <begin position="616"/>
        <end position="639"/>
    </location>
</feature>
<feature type="transmembrane region" description="Helical" evidence="10">
    <location>
        <begin position="497"/>
        <end position="518"/>
    </location>
</feature>
<evidence type="ECO:0000256" key="4">
    <source>
        <dbReference type="ARBA" id="ARBA00022692"/>
    </source>
</evidence>
<keyword evidence="4 10" id="KW-0812">Transmembrane</keyword>
<feature type="transmembrane region" description="Helical" evidence="10">
    <location>
        <begin position="272"/>
        <end position="291"/>
    </location>
</feature>
<feature type="transmembrane region" description="Helical" evidence="10">
    <location>
        <begin position="384"/>
        <end position="405"/>
    </location>
</feature>
<dbReference type="EMBL" id="KQ981677">
    <property type="protein sequence ID" value="KYN38094.1"/>
    <property type="molecule type" value="Genomic_DNA"/>
</dbReference>
<dbReference type="InterPro" id="IPR004117">
    <property type="entry name" value="7tm6_olfct_rcpt"/>
</dbReference>
<keyword evidence="5" id="KW-0552">Olfaction</keyword>
<dbReference type="GO" id="GO:0005549">
    <property type="term" value="F:odorant binding"/>
    <property type="evidence" value="ECO:0007669"/>
    <property type="project" value="InterPro"/>
</dbReference>
<feature type="transmembrane region" description="Helical" evidence="10">
    <location>
        <begin position="184"/>
        <end position="203"/>
    </location>
</feature>
<keyword evidence="6 10" id="KW-1133">Transmembrane helix</keyword>
<evidence type="ECO:0000256" key="6">
    <source>
        <dbReference type="ARBA" id="ARBA00022989"/>
    </source>
</evidence>
<evidence type="ECO:0000256" key="1">
    <source>
        <dbReference type="ARBA" id="ARBA00004651"/>
    </source>
</evidence>
<keyword evidence="2" id="KW-1003">Cell membrane</keyword>
<feature type="transmembrane region" description="Helical" evidence="10">
    <location>
        <begin position="244"/>
        <end position="266"/>
    </location>
</feature>
<keyword evidence="3" id="KW-0716">Sensory transduction</keyword>